<dbReference type="InterPro" id="IPR011701">
    <property type="entry name" value="MFS"/>
</dbReference>
<dbReference type="EMBL" id="JBHSBD010000062">
    <property type="protein sequence ID" value="MFC3969357.1"/>
    <property type="molecule type" value="Genomic_DNA"/>
</dbReference>
<name>A0ABV8E9Z3_9HYPH</name>
<feature type="transmembrane region" description="Helical" evidence="7">
    <location>
        <begin position="435"/>
        <end position="463"/>
    </location>
</feature>
<evidence type="ECO:0000313" key="8">
    <source>
        <dbReference type="EMBL" id="MFC3969357.1"/>
    </source>
</evidence>
<feature type="transmembrane region" description="Helical" evidence="7">
    <location>
        <begin position="143"/>
        <end position="164"/>
    </location>
</feature>
<evidence type="ECO:0000256" key="3">
    <source>
        <dbReference type="ARBA" id="ARBA00022692"/>
    </source>
</evidence>
<feature type="region of interest" description="Disordered" evidence="6">
    <location>
        <begin position="1"/>
        <end position="31"/>
    </location>
</feature>
<keyword evidence="9" id="KW-1185">Reference proteome</keyword>
<keyword evidence="5 7" id="KW-0472">Membrane</keyword>
<dbReference type="Gene3D" id="1.20.1250.20">
    <property type="entry name" value="MFS general substrate transporter like domains"/>
    <property type="match status" value="1"/>
</dbReference>
<dbReference type="SUPFAM" id="SSF103473">
    <property type="entry name" value="MFS general substrate transporter"/>
    <property type="match status" value="1"/>
</dbReference>
<accession>A0ABV8E9Z3</accession>
<evidence type="ECO:0000256" key="7">
    <source>
        <dbReference type="SAM" id="Phobius"/>
    </source>
</evidence>
<dbReference type="RefSeq" id="WP_247260702.1">
    <property type="nucleotide sequence ID" value="NZ_JALJQZ010000011.1"/>
</dbReference>
<dbReference type="PANTHER" id="PTHR42718">
    <property type="entry name" value="MAJOR FACILITATOR SUPERFAMILY MULTIDRUG TRANSPORTER MFSC"/>
    <property type="match status" value="1"/>
</dbReference>
<dbReference type="InterPro" id="IPR036259">
    <property type="entry name" value="MFS_trans_sf"/>
</dbReference>
<evidence type="ECO:0000256" key="4">
    <source>
        <dbReference type="ARBA" id="ARBA00022989"/>
    </source>
</evidence>
<proteinExistence type="predicted"/>
<evidence type="ECO:0000313" key="9">
    <source>
        <dbReference type="Proteomes" id="UP001595697"/>
    </source>
</evidence>
<organism evidence="8 9">
    <name type="scientific">Rhizobium lemnae</name>
    <dbReference type="NCBI Taxonomy" id="1214924"/>
    <lineage>
        <taxon>Bacteria</taxon>
        <taxon>Pseudomonadati</taxon>
        <taxon>Pseudomonadota</taxon>
        <taxon>Alphaproteobacteria</taxon>
        <taxon>Hyphomicrobiales</taxon>
        <taxon>Rhizobiaceae</taxon>
        <taxon>Rhizobium/Agrobacterium group</taxon>
        <taxon>Rhizobium</taxon>
    </lineage>
</organism>
<feature type="transmembrane region" description="Helical" evidence="7">
    <location>
        <begin position="176"/>
        <end position="196"/>
    </location>
</feature>
<feature type="transmembrane region" description="Helical" evidence="7">
    <location>
        <begin position="118"/>
        <end position="137"/>
    </location>
</feature>
<feature type="transmembrane region" description="Helical" evidence="7">
    <location>
        <begin position="242"/>
        <end position="266"/>
    </location>
</feature>
<dbReference type="PANTHER" id="PTHR42718:SF9">
    <property type="entry name" value="MAJOR FACILITATOR SUPERFAMILY MULTIDRUG TRANSPORTER MFSC"/>
    <property type="match status" value="1"/>
</dbReference>
<feature type="transmembrane region" description="Helical" evidence="7">
    <location>
        <begin position="46"/>
        <end position="65"/>
    </location>
</feature>
<keyword evidence="2" id="KW-0813">Transport</keyword>
<feature type="transmembrane region" description="Helical" evidence="7">
    <location>
        <begin position="272"/>
        <end position="292"/>
    </location>
</feature>
<reference evidence="9" key="1">
    <citation type="journal article" date="2019" name="Int. J. Syst. Evol. Microbiol.">
        <title>The Global Catalogue of Microorganisms (GCM) 10K type strain sequencing project: providing services to taxonomists for standard genome sequencing and annotation.</title>
        <authorList>
            <consortium name="The Broad Institute Genomics Platform"/>
            <consortium name="The Broad Institute Genome Sequencing Center for Infectious Disease"/>
            <person name="Wu L."/>
            <person name="Ma J."/>
        </authorList>
    </citation>
    <scope>NUCLEOTIDE SEQUENCE [LARGE SCALE GENOMIC DNA]</scope>
    <source>
        <strain evidence="9">TBRC 5781</strain>
    </source>
</reference>
<dbReference type="Proteomes" id="UP001595697">
    <property type="component" value="Unassembled WGS sequence"/>
</dbReference>
<feature type="transmembrane region" description="Helical" evidence="7">
    <location>
        <begin position="304"/>
        <end position="324"/>
    </location>
</feature>
<comment type="subcellular location">
    <subcellularLocation>
        <location evidence="1">Membrane</location>
        <topology evidence="1">Multi-pass membrane protein</topology>
    </subcellularLocation>
</comment>
<feature type="transmembrane region" description="Helical" evidence="7">
    <location>
        <begin position="85"/>
        <end position="106"/>
    </location>
</feature>
<sequence>MSSVTATMERQADTPEAVSEPSPTPVGFLSSTFRPRQPVPVEERPVWLTLAYIFSGLLMFLTQGLGMNIVTANIYQLQGTFSATIAEVAALSAAYMAPYASLSLALFKIRVQYGLRPFAELSIAAFVLASCLNLFVTDFHSALVVRFVSGMAAAPLSSLGFLYILEAFPVQKKLTVGLSIALTGTLLAAPVARIISPVLMDIDGYQTLYTMELGLALLALPLIFVLPLTAPPRVKAIERMDVFTYMLLAVGLGSFAVFFTLGRFYWWLEAPWLGILLATSIATLTVFAMIELRRTNPLLDLRWIFSWQNLHLAAVLIIFRAVTAEQSSTMVGFLQQLGIQNDQMGVLFGYILLASLVGGAVCAFLMSRQYLGTAHVIALAMIAIGAFLDSQSTNLTRPEQFYVSQSMIAFGAAMFLPPVMARGFAAAIQKGAPYLVNFIAIFLFTQISGSVIATGLLGTFVTIREKFHSSMLVENILLTDPDVAQRVAQLSAGYSKALTDKTLLNAEGLMLLGQQVSREAYILAYNDTFLLIGIATSAALIGLLIHLSWDSAKAALAARRIEKTSQAEATAQSQV</sequence>
<gene>
    <name evidence="8" type="ORF">ACFOVS_14670</name>
</gene>
<keyword evidence="3 7" id="KW-0812">Transmembrane</keyword>
<dbReference type="Pfam" id="PF07690">
    <property type="entry name" value="MFS_1"/>
    <property type="match status" value="1"/>
</dbReference>
<evidence type="ECO:0000256" key="2">
    <source>
        <dbReference type="ARBA" id="ARBA00022448"/>
    </source>
</evidence>
<evidence type="ECO:0000256" key="5">
    <source>
        <dbReference type="ARBA" id="ARBA00023136"/>
    </source>
</evidence>
<keyword evidence="4 7" id="KW-1133">Transmembrane helix</keyword>
<feature type="transmembrane region" description="Helical" evidence="7">
    <location>
        <begin position="408"/>
        <end position="428"/>
    </location>
</feature>
<comment type="caution">
    <text evidence="8">The sequence shown here is derived from an EMBL/GenBank/DDBJ whole genome shotgun (WGS) entry which is preliminary data.</text>
</comment>
<feature type="transmembrane region" description="Helical" evidence="7">
    <location>
        <begin position="529"/>
        <end position="549"/>
    </location>
</feature>
<feature type="transmembrane region" description="Helical" evidence="7">
    <location>
        <begin position="208"/>
        <end position="230"/>
    </location>
</feature>
<evidence type="ECO:0000256" key="1">
    <source>
        <dbReference type="ARBA" id="ARBA00004141"/>
    </source>
</evidence>
<protein>
    <submittedName>
        <fullName evidence="8">MFS transporter</fullName>
    </submittedName>
</protein>
<feature type="transmembrane region" description="Helical" evidence="7">
    <location>
        <begin position="370"/>
        <end position="388"/>
    </location>
</feature>
<feature type="transmembrane region" description="Helical" evidence="7">
    <location>
        <begin position="344"/>
        <end position="365"/>
    </location>
</feature>
<evidence type="ECO:0000256" key="6">
    <source>
        <dbReference type="SAM" id="MobiDB-lite"/>
    </source>
</evidence>